<dbReference type="Pfam" id="PF00383">
    <property type="entry name" value="dCMP_cyt_deam_1"/>
    <property type="match status" value="1"/>
</dbReference>
<dbReference type="GO" id="GO:0009231">
    <property type="term" value="P:riboflavin biosynthetic process"/>
    <property type="evidence" value="ECO:0007669"/>
    <property type="project" value="UniProtKB-UniPathway"/>
</dbReference>
<dbReference type="FunFam" id="3.40.140.10:FF:000025">
    <property type="entry name" value="Riboflavin biosynthesis protein RibD"/>
    <property type="match status" value="1"/>
</dbReference>
<comment type="similarity">
    <text evidence="4 13">In the N-terminal section; belongs to the cytidine and deoxycytidylate deaminase family.</text>
</comment>
<evidence type="ECO:0000259" key="17">
    <source>
        <dbReference type="PROSITE" id="PS51747"/>
    </source>
</evidence>
<dbReference type="SUPFAM" id="SSF53597">
    <property type="entry name" value="Dihydrofolate reductase-like"/>
    <property type="match status" value="1"/>
</dbReference>
<dbReference type="GO" id="GO:0008703">
    <property type="term" value="F:5-amino-6-(5-phosphoribosylamino)uracil reductase activity"/>
    <property type="evidence" value="ECO:0007669"/>
    <property type="project" value="UniProtKB-EC"/>
</dbReference>
<dbReference type="PROSITE" id="PS00903">
    <property type="entry name" value="CYT_DCMP_DEAMINASES_1"/>
    <property type="match status" value="1"/>
</dbReference>
<feature type="binding site" evidence="15">
    <location>
        <position position="208"/>
    </location>
    <ligand>
        <name>substrate</name>
    </ligand>
</feature>
<evidence type="ECO:0000256" key="15">
    <source>
        <dbReference type="PIRSR" id="PIRSR006769-2"/>
    </source>
</evidence>
<protein>
    <recommendedName>
        <fullName evidence="13">Riboflavin biosynthesis protein RibD</fullName>
    </recommendedName>
    <domain>
        <recommendedName>
            <fullName evidence="13">Diaminohydroxyphosphoribosylaminopyrimidine deaminase</fullName>
            <shortName evidence="13">DRAP deaminase</shortName>
            <ecNumber evidence="13">3.5.4.26</ecNumber>
        </recommendedName>
        <alternativeName>
            <fullName evidence="13">Riboflavin-specific deaminase</fullName>
        </alternativeName>
    </domain>
    <domain>
        <recommendedName>
            <fullName evidence="13">5-amino-6-(5-phosphoribosylamino)uracil reductase</fullName>
            <ecNumber evidence="13">1.1.1.193</ecNumber>
        </recommendedName>
        <alternativeName>
            <fullName evidence="13">HTP reductase</fullName>
        </alternativeName>
    </domain>
</protein>
<comment type="pathway">
    <text evidence="3 13">Cofactor biosynthesis; riboflavin biosynthesis; 5-amino-6-(D-ribitylamino)uracil from GTP: step 3/4.</text>
</comment>
<gene>
    <name evidence="18" type="ORF">RSSM_01573</name>
</gene>
<accession>M5U6S2</accession>
<organism evidence="18 19">
    <name type="scientific">Rhodopirellula sallentina SM41</name>
    <dbReference type="NCBI Taxonomy" id="1263870"/>
    <lineage>
        <taxon>Bacteria</taxon>
        <taxon>Pseudomonadati</taxon>
        <taxon>Planctomycetota</taxon>
        <taxon>Planctomycetia</taxon>
        <taxon>Pirellulales</taxon>
        <taxon>Pirellulaceae</taxon>
        <taxon>Rhodopirellula</taxon>
    </lineage>
</organism>
<dbReference type="InterPro" id="IPR024072">
    <property type="entry name" value="DHFR-like_dom_sf"/>
</dbReference>
<dbReference type="InterPro" id="IPR002125">
    <property type="entry name" value="CMP_dCMP_dom"/>
</dbReference>
<keyword evidence="7 13" id="KW-0479">Metal-binding</keyword>
<feature type="binding site" evidence="16">
    <location>
        <position position="51"/>
    </location>
    <ligand>
        <name>Zn(2+)</name>
        <dbReference type="ChEBI" id="CHEBI:29105"/>
        <note>catalytic</note>
    </ligand>
</feature>
<reference evidence="18 19" key="1">
    <citation type="journal article" date="2013" name="Mar. Genomics">
        <title>Expression of sulfatases in Rhodopirellula baltica and the diversity of sulfatases in the genus Rhodopirellula.</title>
        <authorList>
            <person name="Wegner C.E."/>
            <person name="Richter-Heitmann T."/>
            <person name="Klindworth A."/>
            <person name="Klockow C."/>
            <person name="Richter M."/>
            <person name="Achstetter T."/>
            <person name="Glockner F.O."/>
            <person name="Harder J."/>
        </authorList>
    </citation>
    <scope>NUCLEOTIDE SEQUENCE [LARGE SCALE GENOMIC DNA]</scope>
    <source>
        <strain evidence="18 19">SM41</strain>
    </source>
</reference>
<evidence type="ECO:0000256" key="4">
    <source>
        <dbReference type="ARBA" id="ARBA00005259"/>
    </source>
</evidence>
<dbReference type="EC" id="3.5.4.26" evidence="13"/>
<dbReference type="CDD" id="cd01284">
    <property type="entry name" value="Riboflavin_deaminase-reductase"/>
    <property type="match status" value="1"/>
</dbReference>
<evidence type="ECO:0000256" key="7">
    <source>
        <dbReference type="ARBA" id="ARBA00022723"/>
    </source>
</evidence>
<comment type="function">
    <text evidence="1 13">Converts 2,5-diamino-6-(ribosylamino)-4(3h)-pyrimidinone 5'-phosphate into 5-amino-6-(ribosylamino)-2,4(1h,3h)-pyrimidinedione 5'-phosphate.</text>
</comment>
<dbReference type="Pfam" id="PF01872">
    <property type="entry name" value="RibD_C"/>
    <property type="match status" value="1"/>
</dbReference>
<dbReference type="InterPro" id="IPR016193">
    <property type="entry name" value="Cytidine_deaminase-like"/>
</dbReference>
<proteinExistence type="inferred from homology"/>
<dbReference type="NCBIfam" id="TIGR00227">
    <property type="entry name" value="ribD_Cterm"/>
    <property type="match status" value="1"/>
</dbReference>
<sequence length="378" mass="39730">MSEDDCWMAEAIEIAWGGLGHVEPNPMVGCVLVRDGQVVGRGYHERYGEGHAEVNALEDCQAQGNSAEGATAYVTLEPCCHFGKTPPCADALINAGVARVVVAVVDPFDQVDGGGVQRLRNAGIDVVTGVLASRAESQLAAYLKRVRASRPWVIAKWAMSMDGRIATTTGESQWITGPASRVGVHELRGRVDGIAVGMGTVIADDPMLTARHGGPRTPARIVFARKRLPAVTSKLVQTASEVPVWIVAGPELPETELSQLSARGAHVLPVASGDVVAMIDEALLRFGGSDNPSGGPMTHLMIEGGGELTGSFVAGDFVDECHVYIGAKVIGGRTAAGPVGGNGIELLADATRFTVDDVTRFEDDVRVIYRRAVGDAES</sequence>
<comment type="catalytic activity">
    <reaction evidence="13">
        <text>2,5-diamino-6-hydroxy-4-(5-phosphoribosylamino)-pyrimidine + H2O + H(+) = 5-amino-6-(5-phospho-D-ribosylamino)uracil + NH4(+)</text>
        <dbReference type="Rhea" id="RHEA:21868"/>
        <dbReference type="ChEBI" id="CHEBI:15377"/>
        <dbReference type="ChEBI" id="CHEBI:15378"/>
        <dbReference type="ChEBI" id="CHEBI:28938"/>
        <dbReference type="ChEBI" id="CHEBI:58453"/>
        <dbReference type="ChEBI" id="CHEBI:58614"/>
        <dbReference type="EC" id="3.5.4.26"/>
    </reaction>
</comment>
<keyword evidence="11 13" id="KW-0560">Oxidoreductase</keyword>
<dbReference type="SUPFAM" id="SSF53927">
    <property type="entry name" value="Cytidine deaminase-like"/>
    <property type="match status" value="1"/>
</dbReference>
<dbReference type="InterPro" id="IPR002734">
    <property type="entry name" value="RibDG_C"/>
</dbReference>
<feature type="binding site" evidence="15">
    <location>
        <position position="174"/>
    </location>
    <ligand>
        <name>NADP(+)</name>
        <dbReference type="ChEBI" id="CHEBI:58349"/>
    </ligand>
</feature>
<evidence type="ECO:0000256" key="5">
    <source>
        <dbReference type="ARBA" id="ARBA00007417"/>
    </source>
</evidence>
<dbReference type="PANTHER" id="PTHR38011:SF7">
    <property type="entry name" value="2,5-DIAMINO-6-RIBOSYLAMINO-4(3H)-PYRIMIDINONE 5'-PHOSPHATE REDUCTASE"/>
    <property type="match status" value="1"/>
</dbReference>
<comment type="catalytic activity">
    <reaction evidence="13">
        <text>5-amino-6-(5-phospho-D-ribitylamino)uracil + NADP(+) = 5-amino-6-(5-phospho-D-ribosylamino)uracil + NADPH + H(+)</text>
        <dbReference type="Rhea" id="RHEA:17845"/>
        <dbReference type="ChEBI" id="CHEBI:15378"/>
        <dbReference type="ChEBI" id="CHEBI:57783"/>
        <dbReference type="ChEBI" id="CHEBI:58349"/>
        <dbReference type="ChEBI" id="CHEBI:58421"/>
        <dbReference type="ChEBI" id="CHEBI:58453"/>
        <dbReference type="EC" id="1.1.1.193"/>
    </reaction>
</comment>
<keyword evidence="6 13" id="KW-0686">Riboflavin biosynthesis</keyword>
<feature type="binding site" evidence="15">
    <location>
        <begin position="305"/>
        <end position="311"/>
    </location>
    <ligand>
        <name>NADP(+)</name>
        <dbReference type="ChEBI" id="CHEBI:58349"/>
    </ligand>
</feature>
<feature type="binding site" evidence="15">
    <location>
        <position position="158"/>
    </location>
    <ligand>
        <name>NADP(+)</name>
        <dbReference type="ChEBI" id="CHEBI:58349"/>
    </ligand>
</feature>
<evidence type="ECO:0000256" key="1">
    <source>
        <dbReference type="ARBA" id="ARBA00002151"/>
    </source>
</evidence>
<evidence type="ECO:0000256" key="16">
    <source>
        <dbReference type="PIRSR" id="PIRSR006769-3"/>
    </source>
</evidence>
<feature type="binding site" evidence="15">
    <location>
        <position position="211"/>
    </location>
    <ligand>
        <name>substrate</name>
    </ligand>
</feature>
<keyword evidence="10 13" id="KW-0521">NADP</keyword>
<dbReference type="NCBIfam" id="TIGR00326">
    <property type="entry name" value="eubact_ribD"/>
    <property type="match status" value="1"/>
</dbReference>
<dbReference type="GO" id="GO:0050661">
    <property type="term" value="F:NADP binding"/>
    <property type="evidence" value="ECO:0007669"/>
    <property type="project" value="InterPro"/>
</dbReference>
<dbReference type="EC" id="1.1.1.193" evidence="13"/>
<dbReference type="GO" id="GO:0008835">
    <property type="term" value="F:diaminohydroxyphosphoribosylaminopyrimidine deaminase activity"/>
    <property type="evidence" value="ECO:0007669"/>
    <property type="project" value="UniProtKB-EC"/>
</dbReference>
<keyword evidence="9 13" id="KW-0862">Zinc</keyword>
<feature type="domain" description="CMP/dCMP-type deaminase" evidence="17">
    <location>
        <begin position="2"/>
        <end position="127"/>
    </location>
</feature>
<dbReference type="UniPathway" id="UPA00275">
    <property type="reaction ID" value="UER00401"/>
</dbReference>
<name>M5U6S2_9BACT</name>
<comment type="pathway">
    <text evidence="2 13">Cofactor biosynthesis; riboflavin biosynthesis; 5-amino-6-(D-ribitylamino)uracil from GTP: step 2/4.</text>
</comment>
<dbReference type="GO" id="GO:0008270">
    <property type="term" value="F:zinc ion binding"/>
    <property type="evidence" value="ECO:0007669"/>
    <property type="project" value="InterPro"/>
</dbReference>
<evidence type="ECO:0000313" key="19">
    <source>
        <dbReference type="Proteomes" id="UP000011885"/>
    </source>
</evidence>
<dbReference type="PANTHER" id="PTHR38011">
    <property type="entry name" value="DIHYDROFOLATE REDUCTASE FAMILY PROTEIN (AFU_ORTHOLOGUE AFUA_8G06820)"/>
    <property type="match status" value="1"/>
</dbReference>
<dbReference type="Proteomes" id="UP000011885">
    <property type="component" value="Unassembled WGS sequence"/>
</dbReference>
<dbReference type="PATRIC" id="fig|1263870.3.peg.1684"/>
<dbReference type="PIRSF" id="PIRSF006769">
    <property type="entry name" value="RibD"/>
    <property type="match status" value="1"/>
</dbReference>
<dbReference type="Gene3D" id="3.40.140.10">
    <property type="entry name" value="Cytidine Deaminase, domain 2"/>
    <property type="match status" value="1"/>
</dbReference>
<evidence type="ECO:0000256" key="13">
    <source>
        <dbReference type="PIRNR" id="PIRNR006769"/>
    </source>
</evidence>
<evidence type="ECO:0000256" key="2">
    <source>
        <dbReference type="ARBA" id="ARBA00004882"/>
    </source>
</evidence>
<dbReference type="InterPro" id="IPR016192">
    <property type="entry name" value="APOBEC/CMP_deaminase_Zn-bd"/>
</dbReference>
<evidence type="ECO:0000256" key="14">
    <source>
        <dbReference type="PIRSR" id="PIRSR006769-1"/>
    </source>
</evidence>
<evidence type="ECO:0000256" key="6">
    <source>
        <dbReference type="ARBA" id="ARBA00022619"/>
    </source>
</evidence>
<evidence type="ECO:0000256" key="10">
    <source>
        <dbReference type="ARBA" id="ARBA00022857"/>
    </source>
</evidence>
<feature type="binding site" evidence="15">
    <location>
        <position position="200"/>
    </location>
    <ligand>
        <name>NADP(+)</name>
        <dbReference type="ChEBI" id="CHEBI:58349"/>
    </ligand>
</feature>
<dbReference type="EMBL" id="ANOH01000116">
    <property type="protein sequence ID" value="EMI56974.1"/>
    <property type="molecule type" value="Genomic_DNA"/>
</dbReference>
<comment type="similarity">
    <text evidence="5 13">In the C-terminal section; belongs to the HTP reductase family.</text>
</comment>
<dbReference type="InterPro" id="IPR050765">
    <property type="entry name" value="Riboflavin_Biosynth_HTPR"/>
</dbReference>
<keyword evidence="19" id="KW-1185">Reference proteome</keyword>
<dbReference type="AlphaFoldDB" id="M5U6S2"/>
<feature type="binding site" evidence="16">
    <location>
        <position position="79"/>
    </location>
    <ligand>
        <name>Zn(2+)</name>
        <dbReference type="ChEBI" id="CHEBI:29105"/>
        <note>catalytic</note>
    </ligand>
</feature>
<feature type="binding site" evidence="15">
    <location>
        <position position="303"/>
    </location>
    <ligand>
        <name>substrate</name>
    </ligand>
</feature>
<evidence type="ECO:0000256" key="3">
    <source>
        <dbReference type="ARBA" id="ARBA00004910"/>
    </source>
</evidence>
<dbReference type="Gene3D" id="3.40.430.10">
    <property type="entry name" value="Dihydrofolate Reductase, subunit A"/>
    <property type="match status" value="1"/>
</dbReference>
<keyword evidence="12" id="KW-0511">Multifunctional enzyme</keyword>
<dbReference type="InterPro" id="IPR011549">
    <property type="entry name" value="RibD_C"/>
</dbReference>
<evidence type="ECO:0000256" key="11">
    <source>
        <dbReference type="ARBA" id="ARBA00023002"/>
    </source>
</evidence>
<feature type="binding site" evidence="15">
    <location>
        <position position="188"/>
    </location>
    <ligand>
        <name>substrate</name>
    </ligand>
</feature>
<keyword evidence="8 13" id="KW-0378">Hydrolase</keyword>
<comment type="cofactor">
    <cofactor evidence="13 16">
        <name>Zn(2+)</name>
        <dbReference type="ChEBI" id="CHEBI:29105"/>
    </cofactor>
    <text evidence="13 16">Binds 1 zinc ion.</text>
</comment>
<feature type="binding site" evidence="15">
    <location>
        <position position="172"/>
    </location>
    <ligand>
        <name>substrate</name>
    </ligand>
</feature>
<evidence type="ECO:0000256" key="8">
    <source>
        <dbReference type="ARBA" id="ARBA00022801"/>
    </source>
</evidence>
<evidence type="ECO:0000256" key="9">
    <source>
        <dbReference type="ARBA" id="ARBA00022833"/>
    </source>
</evidence>
<evidence type="ECO:0000313" key="18">
    <source>
        <dbReference type="EMBL" id="EMI56974.1"/>
    </source>
</evidence>
<feature type="binding site" evidence="15">
    <location>
        <position position="204"/>
    </location>
    <ligand>
        <name>NADP(+)</name>
        <dbReference type="ChEBI" id="CHEBI:58349"/>
    </ligand>
</feature>
<feature type="binding site" evidence="16">
    <location>
        <position position="88"/>
    </location>
    <ligand>
        <name>Zn(2+)</name>
        <dbReference type="ChEBI" id="CHEBI:29105"/>
        <note>catalytic</note>
    </ligand>
</feature>
<feature type="active site" description="Proton donor" evidence="14">
    <location>
        <position position="53"/>
    </location>
</feature>
<dbReference type="PROSITE" id="PS51747">
    <property type="entry name" value="CYT_DCMP_DEAMINASES_2"/>
    <property type="match status" value="1"/>
</dbReference>
<evidence type="ECO:0000256" key="12">
    <source>
        <dbReference type="ARBA" id="ARBA00023268"/>
    </source>
</evidence>
<comment type="caution">
    <text evidence="18">The sequence shown here is derived from an EMBL/GenBank/DDBJ whole genome shotgun (WGS) entry which is preliminary data.</text>
</comment>
<dbReference type="InterPro" id="IPR004794">
    <property type="entry name" value="Eubact_RibD"/>
</dbReference>